<dbReference type="EMBL" id="JACDUH010000001">
    <property type="protein sequence ID" value="MBA2850554.1"/>
    <property type="molecule type" value="Genomic_DNA"/>
</dbReference>
<dbReference type="GO" id="GO:0033178">
    <property type="term" value="C:proton-transporting two-sector ATPase complex, catalytic domain"/>
    <property type="evidence" value="ECO:0007669"/>
    <property type="project" value="InterPro"/>
</dbReference>
<feature type="coiled-coil region" evidence="8">
    <location>
        <begin position="8"/>
        <end position="92"/>
    </location>
</feature>
<keyword evidence="8" id="KW-0175">Coiled coil</keyword>
<dbReference type="Proteomes" id="UP000563838">
    <property type="component" value="Unassembled WGS sequence"/>
</dbReference>
<dbReference type="EMBL" id="JACDUI010000001">
    <property type="protein sequence ID" value="MBA2840178.1"/>
    <property type="molecule type" value="Genomic_DNA"/>
</dbReference>
<comment type="subcellular location">
    <subcellularLocation>
        <location evidence="7">Cell membrane</location>
        <topology evidence="7">Peripheral membrane protein</topology>
    </subcellularLocation>
</comment>
<proteinExistence type="inferred from homology"/>
<evidence type="ECO:0000313" key="20">
    <source>
        <dbReference type="Proteomes" id="UP000568063"/>
    </source>
</evidence>
<evidence type="ECO:0000313" key="17">
    <source>
        <dbReference type="Proteomes" id="UP000536195"/>
    </source>
</evidence>
<reference evidence="9" key="2">
    <citation type="submission" date="2018-02" db="EMBL/GenBank/DDBJ databases">
        <title>Complete genome sequence of the Methanococcus maripaludis type strain JJ (DSM 2067), a model for selenoprotein synthesis in Archaea.</title>
        <authorList>
            <person name="Poehlein A."/>
            <person name="Heym D."/>
            <person name="Quitzke V."/>
            <person name="Fersch J."/>
            <person name="Daniel R."/>
            <person name="Rother M."/>
        </authorList>
    </citation>
    <scope>NUCLEOTIDE SEQUENCE [LARGE SCALE GENOMIC DNA]</scope>
    <source>
        <strain evidence="9">DSM 2067</strain>
    </source>
</reference>
<evidence type="ECO:0000313" key="11">
    <source>
        <dbReference type="EMBL" id="MBA2850554.1"/>
    </source>
</evidence>
<protein>
    <recommendedName>
        <fullName evidence="7">A-type ATP synthase subunit E</fullName>
    </recommendedName>
</protein>
<dbReference type="HAMAP" id="MF_00311">
    <property type="entry name" value="ATP_synth_E_arch"/>
    <property type="match status" value="1"/>
</dbReference>
<evidence type="ECO:0000313" key="18">
    <source>
        <dbReference type="Proteomes" id="UP000563838"/>
    </source>
</evidence>
<dbReference type="GO" id="GO:0046961">
    <property type="term" value="F:proton-transporting ATPase activity, rotational mechanism"/>
    <property type="evidence" value="ECO:0007669"/>
    <property type="project" value="InterPro"/>
</dbReference>
<dbReference type="GO" id="GO:0005886">
    <property type="term" value="C:plasma membrane"/>
    <property type="evidence" value="ECO:0007669"/>
    <property type="project" value="UniProtKB-SubCell"/>
</dbReference>
<sequence>MGAEKITSKIVEDANKNAEKILAEALNEKEAILTEAKEEASKKEQAIAKKGEKDAEMTKNRILAEARLSAKKKLLEEREKTIQLTLEKLEEDLVKLPQKEDYKDILLKLIISGVYSVGGGELELLLNKKDFELIDDSTLWALEKEMEDRLKKVTVLKKGEAKSIIGGCIIKTADQTKVSDNSLEATFERNLDSVRAKIAEMLF</sequence>
<dbReference type="SMR" id="A0A2L1CCX8"/>
<accession>A0A2L1CCX8</accession>
<organism evidence="9 16">
    <name type="scientific">Methanococcus maripaludis</name>
    <name type="common">Methanococcus deltae</name>
    <dbReference type="NCBI Taxonomy" id="39152"/>
    <lineage>
        <taxon>Archaea</taxon>
        <taxon>Methanobacteriati</taxon>
        <taxon>Methanobacteriota</taxon>
        <taxon>Methanomada group</taxon>
        <taxon>Methanococci</taxon>
        <taxon>Methanococcales</taxon>
        <taxon>Methanococcaceae</taxon>
        <taxon>Methanococcus</taxon>
    </lineage>
</organism>
<evidence type="ECO:0000256" key="6">
    <source>
        <dbReference type="ARBA" id="ARBA00023310"/>
    </source>
</evidence>
<dbReference type="EMBL" id="JACDUM010000001">
    <property type="protein sequence ID" value="MBA2859890.1"/>
    <property type="molecule type" value="Genomic_DNA"/>
</dbReference>
<dbReference type="EMBL" id="CP026606">
    <property type="protein sequence ID" value="AVB77179.1"/>
    <property type="molecule type" value="Genomic_DNA"/>
</dbReference>
<dbReference type="Pfam" id="PF01991">
    <property type="entry name" value="vATP-synt_E"/>
    <property type="match status" value="1"/>
</dbReference>
<evidence type="ECO:0000313" key="21">
    <source>
        <dbReference type="Proteomes" id="UP000571751"/>
    </source>
</evidence>
<reference evidence="17 22" key="3">
    <citation type="submission" date="2020-08" db="EMBL/GenBank/DDBJ databases">
        <title>Genomic Encyclopedia of Type Strains, Phase IV (KMG-V): Genome sequencing to study the core and pangenomes of soil and plant-associated prokaryotes.</title>
        <authorList>
            <person name="Whitman W."/>
        </authorList>
    </citation>
    <scope>NUCLEOTIDE SEQUENCE [LARGE SCALE GENOMIC DNA]</scope>
    <source>
        <strain evidence="11 19">A1</strain>
        <strain evidence="10 18">A4</strain>
        <strain evidence="14 17">C11</strain>
        <strain evidence="13 21">C14</strain>
        <strain evidence="12 20">C9</strain>
        <strain evidence="15 22">D1</strain>
    </source>
</reference>
<dbReference type="Proteomes" id="UP000590564">
    <property type="component" value="Unassembled WGS sequence"/>
</dbReference>
<evidence type="ECO:0000256" key="3">
    <source>
        <dbReference type="ARBA" id="ARBA00022781"/>
    </source>
</evidence>
<comment type="subunit">
    <text evidence="7">Has multiple subunits with at least A(3), B(3), C, D, E, F, H, I and proteolipid K(x).</text>
</comment>
<keyword evidence="7" id="KW-1003">Cell membrane</keyword>
<dbReference type="InterPro" id="IPR038495">
    <property type="entry name" value="ATPase_E_C"/>
</dbReference>
<keyword evidence="2 7" id="KW-0813">Transport</keyword>
<dbReference type="RefSeq" id="WP_011170985.1">
    <property type="nucleotide sequence ID" value="NZ_CP026606.1"/>
</dbReference>
<evidence type="ECO:0000256" key="7">
    <source>
        <dbReference type="HAMAP-Rule" id="MF_00311"/>
    </source>
</evidence>
<dbReference type="KEGG" id="mmad:MMJJ_18090"/>
<comment type="function">
    <text evidence="7">Component of the A-type ATP synthase that produces ATP from ADP in the presence of a proton gradient across the membrane.</text>
</comment>
<dbReference type="Proteomes" id="UP000571751">
    <property type="component" value="Unassembled WGS sequence"/>
</dbReference>
<dbReference type="AlphaFoldDB" id="A0A2L1CCX8"/>
<evidence type="ECO:0000313" key="22">
    <source>
        <dbReference type="Proteomes" id="UP000590564"/>
    </source>
</evidence>
<dbReference type="Gene3D" id="1.20.5.620">
    <property type="entry name" value="F1F0 ATP synthase subunit B, membrane domain"/>
    <property type="match status" value="1"/>
</dbReference>
<evidence type="ECO:0000256" key="4">
    <source>
        <dbReference type="ARBA" id="ARBA00023065"/>
    </source>
</evidence>
<evidence type="ECO:0000313" key="19">
    <source>
        <dbReference type="Proteomes" id="UP000564425"/>
    </source>
</evidence>
<keyword evidence="5 7" id="KW-0472">Membrane</keyword>
<dbReference type="InterPro" id="IPR002842">
    <property type="entry name" value="ATPase_V1_Esu"/>
</dbReference>
<dbReference type="SUPFAM" id="SSF160527">
    <property type="entry name" value="V-type ATPase subunit E-like"/>
    <property type="match status" value="1"/>
</dbReference>
<dbReference type="EMBL" id="JACDUP010000001">
    <property type="protein sequence ID" value="MBA2868531.1"/>
    <property type="molecule type" value="Genomic_DNA"/>
</dbReference>
<dbReference type="EMBL" id="JACHEC010000001">
    <property type="protein sequence ID" value="MBB6400865.1"/>
    <property type="molecule type" value="Genomic_DNA"/>
</dbReference>
<dbReference type="EMBL" id="JACHED010000001">
    <property type="protein sequence ID" value="MBB6496303.1"/>
    <property type="molecule type" value="Genomic_DNA"/>
</dbReference>
<evidence type="ECO:0000256" key="1">
    <source>
        <dbReference type="ARBA" id="ARBA00005901"/>
    </source>
</evidence>
<dbReference type="GO" id="GO:0042777">
    <property type="term" value="P:proton motive force-driven plasma membrane ATP synthesis"/>
    <property type="evidence" value="ECO:0007669"/>
    <property type="project" value="UniProtKB-UniRule"/>
</dbReference>
<evidence type="ECO:0000313" key="12">
    <source>
        <dbReference type="EMBL" id="MBA2859890.1"/>
    </source>
</evidence>
<dbReference type="GeneID" id="36102891"/>
<evidence type="ECO:0000313" key="15">
    <source>
        <dbReference type="EMBL" id="MBB6496303.1"/>
    </source>
</evidence>
<dbReference type="GeneID" id="2761185"/>
<dbReference type="PANTHER" id="PTHR45715">
    <property type="entry name" value="ATPASE H+-TRANSPORTING V1 SUBUNIT E1A-RELATED"/>
    <property type="match status" value="1"/>
</dbReference>
<dbReference type="GO" id="GO:0046933">
    <property type="term" value="F:proton-transporting ATP synthase activity, rotational mechanism"/>
    <property type="evidence" value="ECO:0007669"/>
    <property type="project" value="UniProtKB-UniRule"/>
</dbReference>
<dbReference type="Proteomes" id="UP000564425">
    <property type="component" value="Unassembled WGS sequence"/>
</dbReference>
<keyword evidence="4 7" id="KW-0406">Ion transport</keyword>
<evidence type="ECO:0000313" key="10">
    <source>
        <dbReference type="EMBL" id="MBA2840178.1"/>
    </source>
</evidence>
<reference evidence="16" key="1">
    <citation type="journal article" date="2018" name="Genome Announc.">
        <title>Complete Genome Sequence of the Methanococcus maripaludis Type Strain JJ (DSM 2067), a Model for Selenoprotein Synthesis in Archaea.</title>
        <authorList>
            <person name="Poehlein A."/>
            <person name="Heym D."/>
            <person name="Quitzke V."/>
            <person name="Fersch J."/>
            <person name="Daniel R."/>
            <person name="Rother M."/>
        </authorList>
    </citation>
    <scope>NUCLEOTIDE SEQUENCE [LARGE SCALE GENOMIC DNA]</scope>
    <source>
        <strain evidence="16">DSM 2067</strain>
    </source>
</reference>
<evidence type="ECO:0000313" key="14">
    <source>
        <dbReference type="EMBL" id="MBB6400865.1"/>
    </source>
</evidence>
<comment type="similarity">
    <text evidence="1 7">Belongs to the V-ATPase E subunit family.</text>
</comment>
<evidence type="ECO:0000313" key="9">
    <source>
        <dbReference type="EMBL" id="AVB77179.1"/>
    </source>
</evidence>
<dbReference type="Proteomes" id="UP000239462">
    <property type="component" value="Chromosome"/>
</dbReference>
<dbReference type="Proteomes" id="UP000568063">
    <property type="component" value="Unassembled WGS sequence"/>
</dbReference>
<dbReference type="Proteomes" id="UP000536195">
    <property type="component" value="Unassembled WGS sequence"/>
</dbReference>
<keyword evidence="6 7" id="KW-0066">ATP synthesis</keyword>
<dbReference type="Gene3D" id="3.30.2320.30">
    <property type="entry name" value="ATP synthase, E subunit, C-terminal"/>
    <property type="match status" value="1"/>
</dbReference>
<evidence type="ECO:0000313" key="16">
    <source>
        <dbReference type="Proteomes" id="UP000239462"/>
    </source>
</evidence>
<name>A0A2L1CCX8_METMI</name>
<evidence type="ECO:0000256" key="2">
    <source>
        <dbReference type="ARBA" id="ARBA00022448"/>
    </source>
</evidence>
<gene>
    <name evidence="7" type="primary">atpE</name>
    <name evidence="11" type="ORF">HNP86_000685</name>
    <name evidence="10" type="ORF">HNP87_000690</name>
    <name evidence="12" type="ORF">HNP91_000685</name>
    <name evidence="14" type="ORF">HNP92_000150</name>
    <name evidence="13" type="ORF">HNP95_000690</name>
    <name evidence="15" type="ORF">HNP96_000324</name>
    <name evidence="9" type="ORF">MMJJ_18090</name>
</gene>
<evidence type="ECO:0000256" key="5">
    <source>
        <dbReference type="ARBA" id="ARBA00023136"/>
    </source>
</evidence>
<evidence type="ECO:0000313" key="13">
    <source>
        <dbReference type="EMBL" id="MBA2868531.1"/>
    </source>
</evidence>
<keyword evidence="3 7" id="KW-0375">Hydrogen ion transport</keyword>
<evidence type="ECO:0000256" key="8">
    <source>
        <dbReference type="SAM" id="Coils"/>
    </source>
</evidence>
<dbReference type="GO" id="GO:0005524">
    <property type="term" value="F:ATP binding"/>
    <property type="evidence" value="ECO:0007669"/>
    <property type="project" value="UniProtKB-UniRule"/>
</dbReference>